<keyword evidence="1" id="KW-0732">Signal</keyword>
<feature type="signal peptide" evidence="1">
    <location>
        <begin position="1"/>
        <end position="25"/>
    </location>
</feature>
<evidence type="ECO:0008006" key="4">
    <source>
        <dbReference type="Google" id="ProtNLM"/>
    </source>
</evidence>
<evidence type="ECO:0000256" key="1">
    <source>
        <dbReference type="SAM" id="SignalP"/>
    </source>
</evidence>
<dbReference type="RefSeq" id="WP_332867115.1">
    <property type="nucleotide sequence ID" value="NZ_JBAFSM010000054.1"/>
</dbReference>
<sequence>MKLKTSLLSISLTLSTLTLASVSHAQEVGDPVKRLSDLVGARAGQAENELKKRGYQFAKAGEASGGASYTYWRETRTKKCITIQTKDGRYQSFVYALPESCGTVASHSTPKKRETPENLISKVPPALKDLVGARAGQAEDDLVGRGYTYRNTVTFEGGKSAYYIENKTGYCVEVGTVDGRFSSIVYNSSDRCKASN</sequence>
<organism evidence="2 3">
    <name type="scientific">Pannus brasiliensis CCIBt3594</name>
    <dbReference type="NCBI Taxonomy" id="1427578"/>
    <lineage>
        <taxon>Bacteria</taxon>
        <taxon>Bacillati</taxon>
        <taxon>Cyanobacteriota</taxon>
        <taxon>Cyanophyceae</taxon>
        <taxon>Oscillatoriophycideae</taxon>
        <taxon>Chroococcales</taxon>
        <taxon>Microcystaceae</taxon>
        <taxon>Pannus</taxon>
    </lineage>
</organism>
<keyword evidence="3" id="KW-1185">Reference proteome</keyword>
<protein>
    <recommendedName>
        <fullName evidence="4">PepSY domain-containing protein</fullName>
    </recommendedName>
</protein>
<dbReference type="AlphaFoldDB" id="A0AAW9QPF0"/>
<name>A0AAW9QPF0_9CHRO</name>
<proteinExistence type="predicted"/>
<feature type="chain" id="PRO_5043824507" description="PepSY domain-containing protein" evidence="1">
    <location>
        <begin position="26"/>
        <end position="196"/>
    </location>
</feature>
<dbReference type="EMBL" id="JBAFSM010000054">
    <property type="protein sequence ID" value="MEG3439635.1"/>
    <property type="molecule type" value="Genomic_DNA"/>
</dbReference>
<accession>A0AAW9QPF0</accession>
<evidence type="ECO:0000313" key="3">
    <source>
        <dbReference type="Proteomes" id="UP001328733"/>
    </source>
</evidence>
<evidence type="ECO:0000313" key="2">
    <source>
        <dbReference type="EMBL" id="MEG3439635.1"/>
    </source>
</evidence>
<dbReference type="Proteomes" id="UP001328733">
    <property type="component" value="Unassembled WGS sequence"/>
</dbReference>
<gene>
    <name evidence="2" type="ORF">V0288_21085</name>
</gene>
<comment type="caution">
    <text evidence="2">The sequence shown here is derived from an EMBL/GenBank/DDBJ whole genome shotgun (WGS) entry which is preliminary data.</text>
</comment>
<reference evidence="2 3" key="1">
    <citation type="submission" date="2024-01" db="EMBL/GenBank/DDBJ databases">
        <title>Genomic insights into the taxonomy and metabolism of the cyanobacterium Pannus brasiliensis CCIBt3594.</title>
        <authorList>
            <person name="Machado M."/>
            <person name="Botero N.B."/>
            <person name="Andreote A.P.D."/>
            <person name="Feitosa A.M.T."/>
            <person name="Popin R."/>
            <person name="Sivonen K."/>
            <person name="Fiore M.F."/>
        </authorList>
    </citation>
    <scope>NUCLEOTIDE SEQUENCE [LARGE SCALE GENOMIC DNA]</scope>
    <source>
        <strain evidence="2 3">CCIBt3594</strain>
    </source>
</reference>